<reference evidence="3" key="1">
    <citation type="submission" date="2019-01" db="EMBL/GenBank/DDBJ databases">
        <title>Cytophagaceae bacterium strain CAR-16.</title>
        <authorList>
            <person name="Chen W.-M."/>
        </authorList>
    </citation>
    <scope>NUCLEOTIDE SEQUENCE [LARGE SCALE GENOMIC DNA]</scope>
    <source>
        <strain evidence="3">ICH-30</strain>
    </source>
</reference>
<protein>
    <recommendedName>
        <fullName evidence="4">DUF4382 domain-containing protein</fullName>
    </recommendedName>
</protein>
<sequence>MKNKKILLGLLTIIFSTVSCSNDESSSNDSNDNLTILAKASYSGNTGRMENAVSISDFKINLKEIEFELDDDFYDDDDDDYGDGFYGDDDEFELRGPFELDLLSGQTTITTINIPNGVYEEVEFKMARNNNAESELFNKSVLIKGTIGSTPFVFWHNIDEDFEIDYEDAGQNLVIADNAATLVIDFNLDAVLANVDLSNATDDNGDGLIEISPNDTDGNQSLANTIKDKIEEYTDLLDD</sequence>
<accession>A0A4Q1KI10</accession>
<dbReference type="PROSITE" id="PS51257">
    <property type="entry name" value="PROKAR_LIPOPROTEIN"/>
    <property type="match status" value="1"/>
</dbReference>
<evidence type="ECO:0000313" key="3">
    <source>
        <dbReference type="Proteomes" id="UP000289734"/>
    </source>
</evidence>
<evidence type="ECO:0000256" key="1">
    <source>
        <dbReference type="SAM" id="SignalP"/>
    </source>
</evidence>
<keyword evidence="3" id="KW-1185">Reference proteome</keyword>
<comment type="caution">
    <text evidence="2">The sequence shown here is derived from an EMBL/GenBank/DDBJ whole genome shotgun (WGS) entry which is preliminary data.</text>
</comment>
<dbReference type="EMBL" id="SBKQ01000014">
    <property type="protein sequence ID" value="RXR29418.1"/>
    <property type="molecule type" value="Genomic_DNA"/>
</dbReference>
<feature type="signal peptide" evidence="1">
    <location>
        <begin position="1"/>
        <end position="21"/>
    </location>
</feature>
<dbReference type="OrthoDB" id="823121at2"/>
<gene>
    <name evidence="2" type="ORF">EQG68_13105</name>
</gene>
<dbReference type="RefSeq" id="WP_129465344.1">
    <property type="nucleotide sequence ID" value="NZ_JACSXZ010000001.1"/>
</dbReference>
<keyword evidence="1" id="KW-0732">Signal</keyword>
<dbReference type="Proteomes" id="UP000289734">
    <property type="component" value="Unassembled WGS sequence"/>
</dbReference>
<name>A0A4Q1KI10_9FLAO</name>
<organism evidence="2 3">
    <name type="scientific">Flavobacterium piscinae</name>
    <dbReference type="NCBI Taxonomy" id="2506424"/>
    <lineage>
        <taxon>Bacteria</taxon>
        <taxon>Pseudomonadati</taxon>
        <taxon>Bacteroidota</taxon>
        <taxon>Flavobacteriia</taxon>
        <taxon>Flavobacteriales</taxon>
        <taxon>Flavobacteriaceae</taxon>
        <taxon>Flavobacterium</taxon>
    </lineage>
</organism>
<feature type="chain" id="PRO_5041130085" description="DUF4382 domain-containing protein" evidence="1">
    <location>
        <begin position="22"/>
        <end position="239"/>
    </location>
</feature>
<evidence type="ECO:0008006" key="4">
    <source>
        <dbReference type="Google" id="ProtNLM"/>
    </source>
</evidence>
<evidence type="ECO:0000313" key="2">
    <source>
        <dbReference type="EMBL" id="RXR29418.1"/>
    </source>
</evidence>
<dbReference type="AlphaFoldDB" id="A0A4Q1KI10"/>
<proteinExistence type="predicted"/>